<feature type="region of interest" description="Disordered" evidence="1">
    <location>
        <begin position="1"/>
        <end position="35"/>
    </location>
</feature>
<dbReference type="EMBL" id="JOJR01000063">
    <property type="protein sequence ID" value="RCN47419.1"/>
    <property type="molecule type" value="Genomic_DNA"/>
</dbReference>
<keyword evidence="3" id="KW-1185">Reference proteome</keyword>
<name>A0A368GVQ0_ANCCA</name>
<protein>
    <submittedName>
        <fullName evidence="2">Uncharacterized protein</fullName>
    </submittedName>
</protein>
<organism evidence="2 3">
    <name type="scientific">Ancylostoma caninum</name>
    <name type="common">Dog hookworm</name>
    <dbReference type="NCBI Taxonomy" id="29170"/>
    <lineage>
        <taxon>Eukaryota</taxon>
        <taxon>Metazoa</taxon>
        <taxon>Ecdysozoa</taxon>
        <taxon>Nematoda</taxon>
        <taxon>Chromadorea</taxon>
        <taxon>Rhabditida</taxon>
        <taxon>Rhabditina</taxon>
        <taxon>Rhabditomorpha</taxon>
        <taxon>Strongyloidea</taxon>
        <taxon>Ancylostomatidae</taxon>
        <taxon>Ancylostomatinae</taxon>
        <taxon>Ancylostoma</taxon>
    </lineage>
</organism>
<evidence type="ECO:0000313" key="3">
    <source>
        <dbReference type="Proteomes" id="UP000252519"/>
    </source>
</evidence>
<gene>
    <name evidence="2" type="ORF">ANCCAN_06554</name>
</gene>
<sequence>MYTPTNEYETTPPLPRQFIASRGTKSTGRRSRLNTPEHAEMLHESQHFFRDSGTSWAEGSSSWTIAPV</sequence>
<accession>A0A368GVQ0</accession>
<evidence type="ECO:0000256" key="1">
    <source>
        <dbReference type="SAM" id="MobiDB-lite"/>
    </source>
</evidence>
<proteinExistence type="predicted"/>
<dbReference type="AlphaFoldDB" id="A0A368GVQ0"/>
<reference evidence="2 3" key="1">
    <citation type="submission" date="2014-10" db="EMBL/GenBank/DDBJ databases">
        <title>Draft genome of the hookworm Ancylostoma caninum.</title>
        <authorList>
            <person name="Mitreva M."/>
        </authorList>
    </citation>
    <scope>NUCLEOTIDE SEQUENCE [LARGE SCALE GENOMIC DNA]</scope>
    <source>
        <strain evidence="2 3">Baltimore</strain>
    </source>
</reference>
<evidence type="ECO:0000313" key="2">
    <source>
        <dbReference type="EMBL" id="RCN47419.1"/>
    </source>
</evidence>
<feature type="compositionally biased region" description="Low complexity" evidence="1">
    <location>
        <begin position="1"/>
        <end position="11"/>
    </location>
</feature>
<comment type="caution">
    <text evidence="2">The sequence shown here is derived from an EMBL/GenBank/DDBJ whole genome shotgun (WGS) entry which is preliminary data.</text>
</comment>
<dbReference type="Proteomes" id="UP000252519">
    <property type="component" value="Unassembled WGS sequence"/>
</dbReference>